<accession>A0A1G8WNR8</accession>
<reference evidence="1 2" key="1">
    <citation type="submission" date="2016-10" db="EMBL/GenBank/DDBJ databases">
        <authorList>
            <person name="de Groot N.N."/>
        </authorList>
    </citation>
    <scope>NUCLEOTIDE SEQUENCE [LARGE SCALE GENOMIC DNA]</scope>
    <source>
        <strain evidence="1 2">CGMCC 4.5681</strain>
    </source>
</reference>
<sequence>MVFGVREFQLALMHRMRDLNPERVAEALDAMGATRAELRASHARWTRTLHAPRGPKGVALVRRALGPAPYRGVRPAGSLRCEVLRWPLPAFPGLEFEVLLGPGGEMWNQWFVRPGAPAALTFDDLVPWTCVVADVGESFPGAVQMEGPAPQHWTVDLDHGGSRHRARFVYGLLQRLDPGPPGPA</sequence>
<organism evidence="1 2">
    <name type="scientific">Nonomuraea maritima</name>
    <dbReference type="NCBI Taxonomy" id="683260"/>
    <lineage>
        <taxon>Bacteria</taxon>
        <taxon>Bacillati</taxon>
        <taxon>Actinomycetota</taxon>
        <taxon>Actinomycetes</taxon>
        <taxon>Streptosporangiales</taxon>
        <taxon>Streptosporangiaceae</taxon>
        <taxon>Nonomuraea</taxon>
    </lineage>
</organism>
<gene>
    <name evidence="1" type="ORF">SAMN05421874_103239</name>
</gene>
<evidence type="ECO:0000313" key="1">
    <source>
        <dbReference type="EMBL" id="SDJ79733.1"/>
    </source>
</evidence>
<proteinExistence type="predicted"/>
<keyword evidence="2" id="KW-1185">Reference proteome</keyword>
<dbReference type="RefSeq" id="WP_090761268.1">
    <property type="nucleotide sequence ID" value="NZ_FNFB01000003.1"/>
</dbReference>
<name>A0A1G8WNR8_9ACTN</name>
<protein>
    <submittedName>
        <fullName evidence="1">Uncharacterized protein</fullName>
    </submittedName>
</protein>
<dbReference type="OrthoDB" id="3359274at2"/>
<dbReference type="STRING" id="683260.SAMN05421874_103239"/>
<evidence type="ECO:0000313" key="2">
    <source>
        <dbReference type="Proteomes" id="UP000198683"/>
    </source>
</evidence>
<dbReference type="EMBL" id="FNFB01000003">
    <property type="protein sequence ID" value="SDJ79733.1"/>
    <property type="molecule type" value="Genomic_DNA"/>
</dbReference>
<dbReference type="AlphaFoldDB" id="A0A1G8WNR8"/>
<dbReference type="Proteomes" id="UP000198683">
    <property type="component" value="Unassembled WGS sequence"/>
</dbReference>